<reference evidence="2 3" key="1">
    <citation type="journal article" date="2019" name="Nat. Ecol. Evol.">
        <title>Megaphylogeny resolves global patterns of mushroom evolution.</title>
        <authorList>
            <person name="Varga T."/>
            <person name="Krizsan K."/>
            <person name="Foldi C."/>
            <person name="Dima B."/>
            <person name="Sanchez-Garcia M."/>
            <person name="Sanchez-Ramirez S."/>
            <person name="Szollosi G.J."/>
            <person name="Szarkandi J.G."/>
            <person name="Papp V."/>
            <person name="Albert L."/>
            <person name="Andreopoulos W."/>
            <person name="Angelini C."/>
            <person name="Antonin V."/>
            <person name="Barry K.W."/>
            <person name="Bougher N.L."/>
            <person name="Buchanan P."/>
            <person name="Buyck B."/>
            <person name="Bense V."/>
            <person name="Catcheside P."/>
            <person name="Chovatia M."/>
            <person name="Cooper J."/>
            <person name="Damon W."/>
            <person name="Desjardin D."/>
            <person name="Finy P."/>
            <person name="Geml J."/>
            <person name="Haridas S."/>
            <person name="Hughes K."/>
            <person name="Justo A."/>
            <person name="Karasinski D."/>
            <person name="Kautmanova I."/>
            <person name="Kiss B."/>
            <person name="Kocsube S."/>
            <person name="Kotiranta H."/>
            <person name="LaButti K.M."/>
            <person name="Lechner B.E."/>
            <person name="Liimatainen K."/>
            <person name="Lipzen A."/>
            <person name="Lukacs Z."/>
            <person name="Mihaltcheva S."/>
            <person name="Morgado L.N."/>
            <person name="Niskanen T."/>
            <person name="Noordeloos M.E."/>
            <person name="Ohm R.A."/>
            <person name="Ortiz-Santana B."/>
            <person name="Ovrebo C."/>
            <person name="Racz N."/>
            <person name="Riley R."/>
            <person name="Savchenko A."/>
            <person name="Shiryaev A."/>
            <person name="Soop K."/>
            <person name="Spirin V."/>
            <person name="Szebenyi C."/>
            <person name="Tomsovsky M."/>
            <person name="Tulloss R.E."/>
            <person name="Uehling J."/>
            <person name="Grigoriev I.V."/>
            <person name="Vagvolgyi C."/>
            <person name="Papp T."/>
            <person name="Martin F.M."/>
            <person name="Miettinen O."/>
            <person name="Hibbett D.S."/>
            <person name="Nagy L.G."/>
        </authorList>
    </citation>
    <scope>NUCLEOTIDE SEQUENCE [LARGE SCALE GENOMIC DNA]</scope>
    <source>
        <strain evidence="2 3">OMC1185</strain>
    </source>
</reference>
<keyword evidence="3" id="KW-1185">Reference proteome</keyword>
<proteinExistence type="predicted"/>
<feature type="region of interest" description="Disordered" evidence="1">
    <location>
        <begin position="40"/>
        <end position="99"/>
    </location>
</feature>
<sequence length="221" mass="24764">MSRISDSIFEAGITSMLPPAPFYTSTTVNGAFQDSRRSRFNPHADEFRPQTKQTTNHSKSFHHTTVIRHNSDDNEPEGATMGNATWTDEENDEGSAAFNEGTFAGHRENTLLEEWQWSELRGELNSLPDNEEEGQDKVSRFYSDIPRASWEHRKLEGSGETLDQDLSPVFPDSHVPALETSADNEEQDDEDSSTVVAEDSGHKGHQSYAAVAARSLKKQRH</sequence>
<feature type="compositionally biased region" description="Acidic residues" evidence="1">
    <location>
        <begin position="182"/>
        <end position="192"/>
    </location>
</feature>
<organism evidence="2 3">
    <name type="scientific">Heliocybe sulcata</name>
    <dbReference type="NCBI Taxonomy" id="5364"/>
    <lineage>
        <taxon>Eukaryota</taxon>
        <taxon>Fungi</taxon>
        <taxon>Dikarya</taxon>
        <taxon>Basidiomycota</taxon>
        <taxon>Agaricomycotina</taxon>
        <taxon>Agaricomycetes</taxon>
        <taxon>Gloeophyllales</taxon>
        <taxon>Gloeophyllaceae</taxon>
        <taxon>Heliocybe</taxon>
    </lineage>
</organism>
<gene>
    <name evidence="2" type="ORF">OE88DRAFT_1725728</name>
</gene>
<dbReference type="Proteomes" id="UP000305948">
    <property type="component" value="Unassembled WGS sequence"/>
</dbReference>
<evidence type="ECO:0000256" key="1">
    <source>
        <dbReference type="SAM" id="MobiDB-lite"/>
    </source>
</evidence>
<dbReference type="OrthoDB" id="3330962at2759"/>
<accession>A0A5C3NBU0</accession>
<feature type="region of interest" description="Disordered" evidence="1">
    <location>
        <begin position="154"/>
        <end position="221"/>
    </location>
</feature>
<evidence type="ECO:0000313" key="3">
    <source>
        <dbReference type="Proteomes" id="UP000305948"/>
    </source>
</evidence>
<dbReference type="EMBL" id="ML213511">
    <property type="protein sequence ID" value="TFK51331.1"/>
    <property type="molecule type" value="Genomic_DNA"/>
</dbReference>
<feature type="compositionally biased region" description="Basic and acidic residues" evidence="1">
    <location>
        <begin position="40"/>
        <end position="49"/>
    </location>
</feature>
<protein>
    <submittedName>
        <fullName evidence="2">Uncharacterized protein</fullName>
    </submittedName>
</protein>
<dbReference type="AlphaFoldDB" id="A0A5C3NBU0"/>
<name>A0A5C3NBU0_9AGAM</name>
<evidence type="ECO:0000313" key="2">
    <source>
        <dbReference type="EMBL" id="TFK51331.1"/>
    </source>
</evidence>